<accession>A0A1Y3DW35</accession>
<organism evidence="4 5">
    <name type="scientific">Plasmodium knowlesi</name>
    <dbReference type="NCBI Taxonomy" id="5850"/>
    <lineage>
        <taxon>Eukaryota</taxon>
        <taxon>Sar</taxon>
        <taxon>Alveolata</taxon>
        <taxon>Apicomplexa</taxon>
        <taxon>Aconoidasida</taxon>
        <taxon>Haemosporida</taxon>
        <taxon>Plasmodiidae</taxon>
        <taxon>Plasmodium</taxon>
        <taxon>Plasmodium (Plasmodium)</taxon>
    </lineage>
</organism>
<dbReference type="InterPro" id="IPR024290">
    <property type="entry name" value="SICA_extracell_a"/>
</dbReference>
<gene>
    <name evidence="4" type="ORF">PKNOH_S07452100</name>
</gene>
<dbReference type="InterPro" id="IPR024285">
    <property type="entry name" value="SICA_extracell_b"/>
</dbReference>
<evidence type="ECO:0000259" key="1">
    <source>
        <dbReference type="Pfam" id="PF12878"/>
    </source>
</evidence>
<feature type="domain" description="Schizont-infected cell agglutination extracellular beta" evidence="1">
    <location>
        <begin position="538"/>
        <end position="710"/>
    </location>
</feature>
<feature type="domain" description="Schizont-infected cell agglutination extracellular beta" evidence="1">
    <location>
        <begin position="1169"/>
        <end position="1338"/>
    </location>
</feature>
<sequence>MTPPAAGGSSGLLQGWLEALLKDKAAADITSIEDDLRKDLEKTWEELQNWVMRSKESDEIQGLCADVAGSWGGGAEKALKEMCKGVAEIRYFISGADAKFVGRGGVRDDISSEELTPDKAYARCIVGAVALNELYGYHCYLGNIIKKVQTEMEGKLRGHLEKEQRGGQLNKCKNIDLPALMFGKSILQEKIKQWADTERVRRTGGPRRMWLPWSQWPTVCKEQKSDQGNLQQQRKENAPIMTSFLQVGDDSGSSSSTAAQPSIQDVLVNDAYTIPQEKFQKALSTAIQSATSASNGAPGGIINSAELTKAIMENAEKESKKNIAEVCMKNSTKFCDRLKCAKQYWELKEGRGSSSNDFWSSNVRDKLNSLFSNTLDNGSTTDAYCSGISGSDNANKEACKHMAKLLNQMYQNSDGSSDKYSDQIIKCALLKAYAKKLKEKAEEKGFCSIESGLKEAFKNSKTIMGSASDQCTASNTNNCFECNWTDNTDDDLKSCTIPNGNGQDEVKDNVVKLFPKNDKTKDTEIHKTLTDFNNKNPLCERLQCLASRVQLTMGSKRADDFWKLDSGEVAKLWKELSTAMTNNGTTISGTDCDNVNDANSGSREATHSEKTACKFLHAGLKQLYGTPSPSGDDVLSKKYPSFRQTMGCFLLHAYAQHMKEKAVCDIDGGISKAFNAWQDLSRKAPDTCNGSDKICIPCKWEEEQFGKCTVDGHGTGQNDKVEDKLKDIVKKDDSKIVDMAKEVNNVTELCDQVQCVAARWRKHDKNKEKGIPRNWDNVWKAIPNEVTSLSEALKEATTENKRTEFEKYCNGLQGQNGKEVDKEACLLIAAGLKSLYDINDKDDINASFQRTMRCVLLNSIADKLEKEEFPCKEERSVTEGINWAFNTKNDEIKQASEGCKDDNVKCFTCVRERNLMNCTLNNDDKNVKEKVEPMLDQNATLKKESLEKTICKPCTEDKSNPCQQLQCIGDKWKKNRVENNYDKIGEEFKTELTKLLGSMKSNQDNVGTYCNQNISSKDWETGAAGDANRTACQLVAAGLEHISKIKRTHNPGPTDEEKNPYDNQEFHQVASCLMLNAVVKEMKKRSKICNIDEGIRTAFAAAPKIRTKHCNREPCIECTLTDKYDECSFDKEQKEKVKPKLEAPLTEEEANVQTALSPITDTPGNKGPSLCKRLQCLSSRVEASGQSTAKDFWEKNGDVGKLWTELSTAMTKDGKTDQNGCDQMYDNGSGTGGTPGATRQATNPEKRACNYLYVGLNQLYNPPTTGTPPSTGTNILSEHQSLRHTVGCFLLKEYAKKMEKESKCVINSGLKKAFGTAGKNLIGGQCKWDDEDYGKCTITTSGTNGKTEQTPVKNKLDQVKNKIEGTAKEILPKINEMNKLCDYIRCAGPKWFKNRATPNGNSGGTPTPTKNWCDFWDTTVKDALKKMFDNVASEGGKKVNNSNTTICQQFGDGNEDSVERKACNHITAGLKYISEAEGVANGGTQIATAKADDKFFKQTMMCAALNLYATKIRDELTDKCPIDESKIQDMFTKWNLQNNKSSSSCNGGGSTNVCFECQREENFGPCNLLVDKDLIAASSSGGNEPCNNNDNRKEVKNEINNLLESKDNNSSQSNPNSTIKSNIGTTLTTITEMASSFCTQLQCAIKKKLKSRSGQATSSGTTQPWNTLKTEIVTELTALLNNMNDATKQKEVEQYCKNDTNWNNKGHTERRTNRAACLHFAAGLQHIYGRPNGQKKGQFNGPSFGQTMGCLFLKEYAKQLKVMADKEKKYKVHPLCEIDKGIDHAFSKSEKIMKDTSPCNKNGNSCFECKWNDNDYDDCKIGNDKVKTNVETLFKHDENKKHMQQTLENTVCPILLTDILTPFLPLAPVSIGLSAMAYYLWKYFGPLGKGGARFRRSPAEIPGSSVQEQVLGHVHEGAAHEYQLVKERKPRSAPTRTKRSGPVNRRTIIEIHFEVLDECQKGDTQLNQKDFLELLVQEFMGSEFMEEEQVPMEEVLMEAVPMESIPMERVPNLGSGLLV</sequence>
<dbReference type="VEuPathDB" id="PlasmoDB:PKA1H_100019300"/>
<comment type="caution">
    <text evidence="4">The sequence shown here is derived from an EMBL/GenBank/DDBJ whole genome shotgun (WGS) entry which is preliminary data.</text>
</comment>
<feature type="domain" description="Schizont-infected cell agglutination C-terminal" evidence="2">
    <location>
        <begin position="1882"/>
        <end position="2017"/>
    </location>
</feature>
<dbReference type="InterPro" id="IPR024288">
    <property type="entry name" value="SICA_C"/>
</dbReference>
<evidence type="ECO:0000259" key="2">
    <source>
        <dbReference type="Pfam" id="PF12879"/>
    </source>
</evidence>
<evidence type="ECO:0000313" key="4">
    <source>
        <dbReference type="EMBL" id="OTN66987.1"/>
    </source>
</evidence>
<protein>
    <submittedName>
        <fullName evidence="4">SICAvar type I</fullName>
    </submittedName>
</protein>
<feature type="domain" description="Schizont-infected cell agglutination extracellular beta" evidence="1">
    <location>
        <begin position="333"/>
        <end position="497"/>
    </location>
</feature>
<dbReference type="Pfam" id="PF12887">
    <property type="entry name" value="SICA_alpha"/>
    <property type="match status" value="1"/>
</dbReference>
<dbReference type="Proteomes" id="UP000195012">
    <property type="component" value="Unassembled WGS sequence"/>
</dbReference>
<feature type="domain" description="Schizont-infected cell agglutination extracellular beta" evidence="1">
    <location>
        <begin position="962"/>
        <end position="1128"/>
    </location>
</feature>
<feature type="domain" description="Schizont-infected cell agglutination extracellular beta" evidence="1">
    <location>
        <begin position="1636"/>
        <end position="1821"/>
    </location>
</feature>
<reference evidence="4 5" key="1">
    <citation type="submission" date="2017-05" db="EMBL/GenBank/DDBJ databases">
        <title>PacBio assembly of a Plasmodium knowlesi genome sequence with Hi-C correction and manual annotation of the SICAvar gene family.</title>
        <authorList>
            <person name="Lapp S.A."/>
            <person name="Geraldo J.A."/>
            <person name="Chien J.-T."/>
            <person name="Ay F."/>
            <person name="Pakala S.B."/>
            <person name="Batugedara G."/>
            <person name="Humphrey J.C."/>
            <person name="Debarry J.D."/>
            <person name="Le Roch K.G."/>
            <person name="Galinski M.R."/>
            <person name="Kissinger J.C."/>
        </authorList>
    </citation>
    <scope>NUCLEOTIDE SEQUENCE [LARGE SCALE GENOMIC DNA]</scope>
    <source>
        <strain evidence="5">Malayan Strain Pk1 (A+)</strain>
    </source>
</reference>
<dbReference type="VEuPathDB" id="PlasmoDB:PKNH_1014200"/>
<dbReference type="EMBL" id="NETL01000021">
    <property type="protein sequence ID" value="OTN66987.1"/>
    <property type="molecule type" value="Genomic_DNA"/>
</dbReference>
<feature type="domain" description="Schizont-infected cell agglutination extracellular beta" evidence="1">
    <location>
        <begin position="1379"/>
        <end position="1567"/>
    </location>
</feature>
<dbReference type="Pfam" id="PF12878">
    <property type="entry name" value="SICA_beta"/>
    <property type="match status" value="7"/>
</dbReference>
<dbReference type="VEuPathDB" id="PlasmoDB:PKNOH_S07452100"/>
<evidence type="ECO:0000259" key="3">
    <source>
        <dbReference type="Pfam" id="PF12887"/>
    </source>
</evidence>
<feature type="domain" description="Schizont-infected cell agglutination extracellular alpha" evidence="3">
    <location>
        <begin position="11"/>
        <end position="194"/>
    </location>
</feature>
<dbReference type="Pfam" id="PF12879">
    <property type="entry name" value="SICA_C"/>
    <property type="match status" value="1"/>
</dbReference>
<proteinExistence type="predicted"/>
<feature type="domain" description="Schizont-infected cell agglutination extracellular beta" evidence="1">
    <location>
        <begin position="749"/>
        <end position="919"/>
    </location>
</feature>
<name>A0A1Y3DW35_PLAKN</name>
<evidence type="ECO:0000313" key="5">
    <source>
        <dbReference type="Proteomes" id="UP000195012"/>
    </source>
</evidence>